<dbReference type="EC" id="2.7.13.3" evidence="2"/>
<dbReference type="Pfam" id="PF07730">
    <property type="entry name" value="HisKA_3"/>
    <property type="match status" value="1"/>
</dbReference>
<dbReference type="InterPro" id="IPR011712">
    <property type="entry name" value="Sig_transdc_His_kin_sub3_dim/P"/>
</dbReference>
<feature type="transmembrane region" description="Helical" evidence="9">
    <location>
        <begin position="39"/>
        <end position="59"/>
    </location>
</feature>
<evidence type="ECO:0000313" key="13">
    <source>
        <dbReference type="Proteomes" id="UP000236732"/>
    </source>
</evidence>
<feature type="transmembrane region" description="Helical" evidence="9">
    <location>
        <begin position="66"/>
        <end position="84"/>
    </location>
</feature>
<dbReference type="InterPro" id="IPR050482">
    <property type="entry name" value="Sensor_HK_TwoCompSys"/>
</dbReference>
<accession>A0A1H6DG13</accession>
<dbReference type="GO" id="GO:0005524">
    <property type="term" value="F:ATP binding"/>
    <property type="evidence" value="ECO:0007669"/>
    <property type="project" value="UniProtKB-KW"/>
</dbReference>
<keyword evidence="9" id="KW-0812">Transmembrane</keyword>
<evidence type="ECO:0000259" key="10">
    <source>
        <dbReference type="Pfam" id="PF02518"/>
    </source>
</evidence>
<evidence type="ECO:0000256" key="2">
    <source>
        <dbReference type="ARBA" id="ARBA00012438"/>
    </source>
</evidence>
<keyword evidence="9" id="KW-0472">Membrane</keyword>
<dbReference type="SUPFAM" id="SSF55874">
    <property type="entry name" value="ATPase domain of HSP90 chaperone/DNA topoisomerase II/histidine kinase"/>
    <property type="match status" value="1"/>
</dbReference>
<dbReference type="RefSeq" id="WP_103957581.1">
    <property type="nucleotide sequence ID" value="NZ_FNVT01000005.1"/>
</dbReference>
<reference evidence="12 13" key="1">
    <citation type="submission" date="2016-10" db="EMBL/GenBank/DDBJ databases">
        <authorList>
            <person name="de Groot N.N."/>
        </authorList>
    </citation>
    <scope>NUCLEOTIDE SEQUENCE [LARGE SCALE GENOMIC DNA]</scope>
    <source>
        <strain evidence="12 13">CGMCC 4.7037</strain>
    </source>
</reference>
<keyword evidence="4" id="KW-0808">Transferase</keyword>
<dbReference type="PANTHER" id="PTHR24421:SF10">
    <property type="entry name" value="NITRATE_NITRITE SENSOR PROTEIN NARQ"/>
    <property type="match status" value="1"/>
</dbReference>
<feature type="transmembrane region" description="Helical" evidence="9">
    <location>
        <begin position="15"/>
        <end position="33"/>
    </location>
</feature>
<keyword evidence="5" id="KW-0547">Nucleotide-binding</keyword>
<sequence>MLPRLAWLRNPDRPTLFSVVFWVVLVATGVGYATRPGTIGYTIAFCVNLTLVAALWLVLSWRRTDGWRRPIAVVFLLATFALGLTGSAELHQLLTLIAVANVAFVYDMRVAAAIIGCLSFAIFASIVLVFGRGVENAIAQTVPLVVFASFVLGMTSAVLEARRRRAEAQRLLARIRELTVAEERARMGAEMHDSIGHHLTVIKMALENAERFRSRRPEAAWDEVRQAKETTVEALADARRWVRALRPLALEGHVSSVALERLAASFDGTGLTVSFEVVGGERPLEPDVELVLYRVLQEGLTNAVRHAGAHHVRGRLLFQDEHVVLEVADDGTGRDHGARGGFGLRSLAERARAVGGTLITGDRPDGGFEVRAELPARAATAS</sequence>
<feature type="transmembrane region" description="Helical" evidence="9">
    <location>
        <begin position="137"/>
        <end position="159"/>
    </location>
</feature>
<keyword evidence="6 12" id="KW-0418">Kinase</keyword>
<keyword evidence="7" id="KW-0067">ATP-binding</keyword>
<feature type="domain" description="Signal transduction histidine kinase subgroup 3 dimerisation and phosphoacceptor" evidence="11">
    <location>
        <begin position="183"/>
        <end position="249"/>
    </location>
</feature>
<evidence type="ECO:0000256" key="8">
    <source>
        <dbReference type="ARBA" id="ARBA00023012"/>
    </source>
</evidence>
<dbReference type="EMBL" id="FNVT01000005">
    <property type="protein sequence ID" value="SEG83703.1"/>
    <property type="molecule type" value="Genomic_DNA"/>
</dbReference>
<dbReference type="PANTHER" id="PTHR24421">
    <property type="entry name" value="NITRATE/NITRITE SENSOR PROTEIN NARX-RELATED"/>
    <property type="match status" value="1"/>
</dbReference>
<proteinExistence type="predicted"/>
<dbReference type="Proteomes" id="UP000236732">
    <property type="component" value="Unassembled WGS sequence"/>
</dbReference>
<dbReference type="InterPro" id="IPR036890">
    <property type="entry name" value="HATPase_C_sf"/>
</dbReference>
<evidence type="ECO:0000256" key="9">
    <source>
        <dbReference type="SAM" id="Phobius"/>
    </source>
</evidence>
<comment type="catalytic activity">
    <reaction evidence="1">
        <text>ATP + protein L-histidine = ADP + protein N-phospho-L-histidine.</text>
        <dbReference type="EC" id="2.7.13.3"/>
    </reaction>
</comment>
<keyword evidence="3" id="KW-0597">Phosphoprotein</keyword>
<evidence type="ECO:0000256" key="1">
    <source>
        <dbReference type="ARBA" id="ARBA00000085"/>
    </source>
</evidence>
<keyword evidence="8" id="KW-0902">Two-component regulatory system</keyword>
<evidence type="ECO:0000313" key="12">
    <source>
        <dbReference type="EMBL" id="SEG83703.1"/>
    </source>
</evidence>
<dbReference type="GO" id="GO:0000155">
    <property type="term" value="F:phosphorelay sensor kinase activity"/>
    <property type="evidence" value="ECO:0007669"/>
    <property type="project" value="InterPro"/>
</dbReference>
<evidence type="ECO:0000256" key="7">
    <source>
        <dbReference type="ARBA" id="ARBA00022840"/>
    </source>
</evidence>
<evidence type="ECO:0000256" key="4">
    <source>
        <dbReference type="ARBA" id="ARBA00022679"/>
    </source>
</evidence>
<dbReference type="Pfam" id="PF02518">
    <property type="entry name" value="HATPase_c"/>
    <property type="match status" value="1"/>
</dbReference>
<dbReference type="GO" id="GO:0046983">
    <property type="term" value="F:protein dimerization activity"/>
    <property type="evidence" value="ECO:0007669"/>
    <property type="project" value="InterPro"/>
</dbReference>
<evidence type="ECO:0000256" key="5">
    <source>
        <dbReference type="ARBA" id="ARBA00022741"/>
    </source>
</evidence>
<feature type="transmembrane region" description="Helical" evidence="9">
    <location>
        <begin position="113"/>
        <end position="131"/>
    </location>
</feature>
<dbReference type="InterPro" id="IPR003594">
    <property type="entry name" value="HATPase_dom"/>
</dbReference>
<protein>
    <recommendedName>
        <fullName evidence="2">histidine kinase</fullName>
        <ecNumber evidence="2">2.7.13.3</ecNumber>
    </recommendedName>
</protein>
<gene>
    <name evidence="12" type="ORF">SAMN05444920_105244</name>
</gene>
<dbReference type="Gene3D" id="1.20.5.1930">
    <property type="match status" value="1"/>
</dbReference>
<dbReference type="Gene3D" id="3.30.565.10">
    <property type="entry name" value="Histidine kinase-like ATPase, C-terminal domain"/>
    <property type="match status" value="1"/>
</dbReference>
<evidence type="ECO:0000256" key="6">
    <source>
        <dbReference type="ARBA" id="ARBA00022777"/>
    </source>
</evidence>
<feature type="domain" description="Histidine kinase/HSP90-like ATPase" evidence="10">
    <location>
        <begin position="289"/>
        <end position="377"/>
    </location>
</feature>
<keyword evidence="13" id="KW-1185">Reference proteome</keyword>
<keyword evidence="9" id="KW-1133">Transmembrane helix</keyword>
<organism evidence="12 13">
    <name type="scientific">Nonomuraea solani</name>
    <dbReference type="NCBI Taxonomy" id="1144553"/>
    <lineage>
        <taxon>Bacteria</taxon>
        <taxon>Bacillati</taxon>
        <taxon>Actinomycetota</taxon>
        <taxon>Actinomycetes</taxon>
        <taxon>Streptosporangiales</taxon>
        <taxon>Streptosporangiaceae</taxon>
        <taxon>Nonomuraea</taxon>
    </lineage>
</organism>
<dbReference type="CDD" id="cd16917">
    <property type="entry name" value="HATPase_UhpB-NarQ-NarX-like"/>
    <property type="match status" value="1"/>
</dbReference>
<evidence type="ECO:0000259" key="11">
    <source>
        <dbReference type="Pfam" id="PF07730"/>
    </source>
</evidence>
<dbReference type="OrthoDB" id="227596at2"/>
<dbReference type="AlphaFoldDB" id="A0A1H6DG13"/>
<dbReference type="GO" id="GO:0016020">
    <property type="term" value="C:membrane"/>
    <property type="evidence" value="ECO:0007669"/>
    <property type="project" value="InterPro"/>
</dbReference>
<name>A0A1H6DG13_9ACTN</name>
<evidence type="ECO:0000256" key="3">
    <source>
        <dbReference type="ARBA" id="ARBA00022553"/>
    </source>
</evidence>